<evidence type="ECO:0000313" key="2">
    <source>
        <dbReference type="Proteomes" id="UP000245626"/>
    </source>
</evidence>
<proteinExistence type="predicted"/>
<dbReference type="Proteomes" id="UP000245626">
    <property type="component" value="Unassembled WGS sequence"/>
</dbReference>
<accession>A0ACD0NN50</accession>
<protein>
    <submittedName>
        <fullName evidence="1">Uncharacterized protein</fullName>
    </submittedName>
</protein>
<reference evidence="1 2" key="1">
    <citation type="journal article" date="2018" name="Mol. Biol. Evol.">
        <title>Broad Genomic Sampling Reveals a Smut Pathogenic Ancestry of the Fungal Clade Ustilaginomycotina.</title>
        <authorList>
            <person name="Kijpornyongpan T."/>
            <person name="Mondo S.J."/>
            <person name="Barry K."/>
            <person name="Sandor L."/>
            <person name="Lee J."/>
            <person name="Lipzen A."/>
            <person name="Pangilinan J."/>
            <person name="LaButti K."/>
            <person name="Hainaut M."/>
            <person name="Henrissat B."/>
            <person name="Grigoriev I.V."/>
            <person name="Spatafora J.W."/>
            <person name="Aime M.C."/>
        </authorList>
    </citation>
    <scope>NUCLEOTIDE SEQUENCE [LARGE SCALE GENOMIC DNA]</scope>
    <source>
        <strain evidence="1 2">SA 807</strain>
    </source>
</reference>
<sequence>EQMILEVSNHFYDRAQVASVRSGEMKLAKEVLELTTTGGSQTKSSFRVKQQESFIEATCRLCSFRIPSNRSNHRTSLSPVEVRSTKDKMELVARLISCREDVYKNPELVLDIATMIEMRTLAMLSDAATSNGDFSHSLSFCQRLIHLISNLRRRVQALENSSSSSSSTTEQPNQSELIQTQRRTLEQARDLGWKTCYQLSKHPGWEETPSKLTLMSHVLSLCPEDRLANLLKNWNRLDR</sequence>
<dbReference type="EMBL" id="KZ820494">
    <property type="protein sequence ID" value="PWN47233.1"/>
    <property type="molecule type" value="Genomic_DNA"/>
</dbReference>
<feature type="non-terminal residue" evidence="1">
    <location>
        <position position="239"/>
    </location>
</feature>
<gene>
    <name evidence="1" type="ORF">IE53DRAFT_308019</name>
</gene>
<organism evidence="1 2">
    <name type="scientific">Violaceomyces palustris</name>
    <dbReference type="NCBI Taxonomy" id="1673888"/>
    <lineage>
        <taxon>Eukaryota</taxon>
        <taxon>Fungi</taxon>
        <taxon>Dikarya</taxon>
        <taxon>Basidiomycota</taxon>
        <taxon>Ustilaginomycotina</taxon>
        <taxon>Ustilaginomycetes</taxon>
        <taxon>Violaceomycetales</taxon>
        <taxon>Violaceomycetaceae</taxon>
        <taxon>Violaceomyces</taxon>
    </lineage>
</organism>
<name>A0ACD0NN50_9BASI</name>
<evidence type="ECO:0000313" key="1">
    <source>
        <dbReference type="EMBL" id="PWN47233.1"/>
    </source>
</evidence>
<feature type="non-terminal residue" evidence="1">
    <location>
        <position position="1"/>
    </location>
</feature>
<keyword evidence="2" id="KW-1185">Reference proteome</keyword>